<evidence type="ECO:0000313" key="2">
    <source>
        <dbReference type="Proteomes" id="UP000824533"/>
    </source>
</evidence>
<comment type="caution">
    <text evidence="1">The sequence shown here is derived from an EMBL/GenBank/DDBJ whole genome shotgun (WGS) entry which is preliminary data.</text>
</comment>
<protein>
    <submittedName>
        <fullName evidence="1">Uncharacterized protein</fullName>
    </submittedName>
</protein>
<name>A0ACC1CLN4_9NEOP</name>
<evidence type="ECO:0000313" key="1">
    <source>
        <dbReference type="EMBL" id="KAJ0172493.1"/>
    </source>
</evidence>
<gene>
    <name evidence="1" type="ORF">K1T71_011632</name>
</gene>
<proteinExistence type="predicted"/>
<sequence length="704" mass="79767">MFGTRSCALVKNVTSLISFSNKTVEPLIIGFGRRTYSKEKGTCCKDVVQTEGKKVESWPKPDPPSPALRCECPKEPQPVNYDPYRIKVPDVAVPPLPPSNAKPMLDCAKTKGPCSVQPAPDPPPCPPPPPKPFPWIYVIAIGSFFSLMGLMYKLYLWKEEYDKVSDSAPIWRPRRKVRRPLYGEELPACVQYLIVGTGAAGWAAYRAIMEHDKKAKVFFMTREDILPYRRPPMSKHMWWNPEPPDLKSLNYIEDDRRKTMYLSECKNFMDPVRFYRKKTGPAVSIATGWCVLRVDAENHAVYVKGPSGEQPIYYERCLLAPGSKAKQMSIFKSAPKPVRERVCALRTIRDLEIAYRKVKKAKHVVIIGGGCLGCELAWHLGRMNKVVERGEDEEPIKFVHIFKDKGVLSSVLPEYLGEWAAEKIKCEHVTQMSKTQVYDAFESPDGRLELTLSNGQSLVTDYAFVAIGALPRMDLAEPSFLELDPINGGFVVNTELEARKHLYIAGDAASIYSQWHDTRLRMEHYINAEEQGHVAGANMAGHWIPSNMEPHWWVELGEALSMEVVGEVGACMPTVGIFKRCEEEERAGQEVSAVSASGDRPCYKKSAEYQNRYKRGMLFYLRDETIAGMVFWNMPPIDDRKEVVTEMLRAKPTYKDINLLAEQLGFADTQCVYKSDEELKEPGPCINRRVTSTALVWLLKRHLV</sequence>
<dbReference type="EMBL" id="CM034407">
    <property type="protein sequence ID" value="KAJ0172493.1"/>
    <property type="molecule type" value="Genomic_DNA"/>
</dbReference>
<keyword evidence="2" id="KW-1185">Reference proteome</keyword>
<dbReference type="Proteomes" id="UP000824533">
    <property type="component" value="Linkage Group LG21"/>
</dbReference>
<reference evidence="1 2" key="1">
    <citation type="journal article" date="2021" name="Front. Genet.">
        <title>Chromosome-Level Genome Assembly Reveals Significant Gene Expansion in the Toll and IMD Signaling Pathways of Dendrolimus kikuchii.</title>
        <authorList>
            <person name="Zhou J."/>
            <person name="Wu P."/>
            <person name="Xiong Z."/>
            <person name="Liu N."/>
            <person name="Zhao N."/>
            <person name="Ji M."/>
            <person name="Qiu Y."/>
            <person name="Yang B."/>
        </authorList>
    </citation>
    <scope>NUCLEOTIDE SEQUENCE [LARGE SCALE GENOMIC DNA]</scope>
    <source>
        <strain evidence="1">Ann1</strain>
    </source>
</reference>
<accession>A0ACC1CLN4</accession>
<organism evidence="1 2">
    <name type="scientific">Dendrolimus kikuchii</name>
    <dbReference type="NCBI Taxonomy" id="765133"/>
    <lineage>
        <taxon>Eukaryota</taxon>
        <taxon>Metazoa</taxon>
        <taxon>Ecdysozoa</taxon>
        <taxon>Arthropoda</taxon>
        <taxon>Hexapoda</taxon>
        <taxon>Insecta</taxon>
        <taxon>Pterygota</taxon>
        <taxon>Neoptera</taxon>
        <taxon>Endopterygota</taxon>
        <taxon>Lepidoptera</taxon>
        <taxon>Glossata</taxon>
        <taxon>Ditrysia</taxon>
        <taxon>Bombycoidea</taxon>
        <taxon>Lasiocampidae</taxon>
        <taxon>Dendrolimus</taxon>
    </lineage>
</organism>